<proteinExistence type="predicted"/>
<organism evidence="2">
    <name type="scientific">Gordonia amarae</name>
    <dbReference type="NCBI Taxonomy" id="36821"/>
    <lineage>
        <taxon>Bacteria</taxon>
        <taxon>Bacillati</taxon>
        <taxon>Actinomycetota</taxon>
        <taxon>Actinomycetes</taxon>
        <taxon>Mycobacteriales</taxon>
        <taxon>Gordoniaceae</taxon>
        <taxon>Gordonia</taxon>
    </lineage>
</organism>
<dbReference type="AlphaFoldDB" id="A0A857MGK9"/>
<feature type="domain" description="Beta-lactamase-related" evidence="1">
    <location>
        <begin position="30"/>
        <end position="372"/>
    </location>
</feature>
<dbReference type="PANTHER" id="PTHR43319:SF3">
    <property type="entry name" value="BETA-LACTAMASE-RELATED DOMAIN-CONTAINING PROTEIN"/>
    <property type="match status" value="1"/>
</dbReference>
<dbReference type="Gene3D" id="3.40.710.10">
    <property type="entry name" value="DD-peptidase/beta-lactamase superfamily"/>
    <property type="match status" value="1"/>
</dbReference>
<dbReference type="InterPro" id="IPR012338">
    <property type="entry name" value="Beta-lactam/transpept-like"/>
</dbReference>
<dbReference type="EMBL" id="CP045810">
    <property type="protein sequence ID" value="QHN38627.1"/>
    <property type="molecule type" value="Genomic_DNA"/>
</dbReference>
<dbReference type="SUPFAM" id="SSF56601">
    <property type="entry name" value="beta-lactamase/transpeptidase-like"/>
    <property type="match status" value="1"/>
</dbReference>
<protein>
    <submittedName>
        <fullName evidence="2">EstA family serine hydrolase</fullName>
    </submittedName>
</protein>
<dbReference type="RefSeq" id="WP_005191173.1">
    <property type="nucleotide sequence ID" value="NZ_CP045804.1"/>
</dbReference>
<name>A0A857MGK9_9ACTN</name>
<evidence type="ECO:0000313" key="2">
    <source>
        <dbReference type="EMBL" id="QHN38627.1"/>
    </source>
</evidence>
<dbReference type="PANTHER" id="PTHR43319">
    <property type="entry name" value="BETA-LACTAMASE-RELATED"/>
    <property type="match status" value="1"/>
</dbReference>
<dbReference type="InterPro" id="IPR052907">
    <property type="entry name" value="Beta-lactamase/esterase"/>
</dbReference>
<reference evidence="2" key="1">
    <citation type="journal article" date="2021" name="Nat. Microbiol.">
        <title>Cocultivation of an ultrasmall environmental parasitic bacterium with lytic ability against bacteria associated with wastewater foams.</title>
        <authorList>
            <person name="Batinovic S."/>
            <person name="Rose J.J.A."/>
            <person name="Ratcliffe J."/>
            <person name="Seviour R.J."/>
            <person name="Petrovski S."/>
        </authorList>
    </citation>
    <scope>NUCLEOTIDE SEQUENCE</scope>
    <source>
        <strain evidence="2">CON44</strain>
    </source>
</reference>
<keyword evidence="2" id="KW-0378">Hydrolase</keyword>
<evidence type="ECO:0000259" key="1">
    <source>
        <dbReference type="Pfam" id="PF00144"/>
    </source>
</evidence>
<accession>A0A857MGK9</accession>
<dbReference type="GO" id="GO:0016787">
    <property type="term" value="F:hydrolase activity"/>
    <property type="evidence" value="ECO:0007669"/>
    <property type="project" value="UniProtKB-KW"/>
</dbReference>
<dbReference type="InterPro" id="IPR001466">
    <property type="entry name" value="Beta-lactam-related"/>
</dbReference>
<dbReference type="Pfam" id="PF00144">
    <property type="entry name" value="Beta-lactamase"/>
    <property type="match status" value="1"/>
</dbReference>
<gene>
    <name evidence="2" type="ORF">GII30_05015</name>
</gene>
<sequence length="392" mass="42235">MSTPSDVAQDRAQSLKGTFSDDFAAVTDELQAQLDSGNERGASLVINVDGENVVDVWGGFADTECTRPWESDTIANVWSTTKTVTYLSMLMLADRGLIDFDTPVATYWPEFAQNGKEAITVGQVMSHTSGVSGWDQPVTVEDLFDVDSATARLATQAPWWEPGTASGYHSINQGHLLGEVLRRVTGITLRDFVAQEIAGPLGADFQIGAAESDWDRIAPLTYPLDNALDLVGLLGPDHLATKTLAGPPLSGTDANRPEWRRTIIGAANGHGNARSVNKVLSTITLGGTVDGVRLLSEEMINKALTVQIDDVDQVLMTPVRRGLGYGLLTPESAEGTPARDGIAYWGGWGGSIIVMDTERRTTFSYVMNKMGTVIFGNDRSLGYLKTFFEITG</sequence>